<dbReference type="eggNOG" id="ENOG5031KA1">
    <property type="taxonomic scope" value="Bacteria"/>
</dbReference>
<reference evidence="1 2" key="1">
    <citation type="submission" date="2011-06" db="EMBL/GenBank/DDBJ databases">
        <title>Genomic sequence of Methylobacter tundripaludum SV96.</title>
        <authorList>
            <consortium name="US DOE Joint Genome Institute"/>
            <person name="Lucas S."/>
            <person name="Han J."/>
            <person name="Lapidus A."/>
            <person name="Cheng J.-F."/>
            <person name="Goodwin L."/>
            <person name="Pitluck S."/>
            <person name="Held B."/>
            <person name="Detter J.C."/>
            <person name="Han C."/>
            <person name="Tapia R."/>
            <person name="Land M."/>
            <person name="Hauser L."/>
            <person name="Kyrpides N."/>
            <person name="Ivanova N."/>
            <person name="Ovchinnikova G."/>
            <person name="Pagani I."/>
            <person name="Klotz M.G."/>
            <person name="Dispirito A.A."/>
            <person name="Murrell J.C."/>
            <person name="Dunfield P."/>
            <person name="Kalyuzhnaya M.G."/>
            <person name="Svenning M."/>
            <person name="Trotsenko Y.A."/>
            <person name="Stein L.Y."/>
            <person name="Woyke T."/>
        </authorList>
    </citation>
    <scope>NUCLEOTIDE SEQUENCE [LARGE SCALE GENOMIC DNA]</scope>
    <source>
        <strain evidence="2">ATCC BAA-1195 / DSM 17260 / SV96</strain>
    </source>
</reference>
<accession>G3IXI5</accession>
<sequence length="246" mass="27376">MIVILSGEGPTDLGQCNNAQSICSDEQFQVGPMAVLLDQMLQPRLDYSPRTIPGAFQYVSELALKHRESIRKDESRKVSLVGKKRDQETGYFYINAWMLGDIALEREITCKDKAIAILFRDCDGTRSTKVGLWAAKWKSMVDGFKRSGFTRGVPMLPKPKSEAWLLCAAKNHAYQGCDTLEDLSGNDDSPNSAKNKLDAAFGGHKSTVELCEWLENNLFDVDKASAMPSFKAFQDELGRALNEVLN</sequence>
<dbReference type="STRING" id="697282.Mettu_2245"/>
<evidence type="ECO:0000313" key="2">
    <source>
        <dbReference type="Proteomes" id="UP000004664"/>
    </source>
</evidence>
<dbReference type="AlphaFoldDB" id="G3IXI5"/>
<gene>
    <name evidence="1" type="ORF">Mettu_2245</name>
</gene>
<dbReference type="OrthoDB" id="8617598at2"/>
<dbReference type="RefSeq" id="WP_006891579.1">
    <property type="nucleotide sequence ID" value="NZ_JH109152.1"/>
</dbReference>
<keyword evidence="2" id="KW-1185">Reference proteome</keyword>
<dbReference type="Proteomes" id="UP000004664">
    <property type="component" value="Unassembled WGS sequence"/>
</dbReference>
<dbReference type="EMBL" id="JH109152">
    <property type="protein sequence ID" value="EGW23394.1"/>
    <property type="molecule type" value="Genomic_DNA"/>
</dbReference>
<name>G3IXI5_METTV</name>
<proteinExistence type="predicted"/>
<dbReference type="HOGENOM" id="CLU_1128315_0_0_6"/>
<evidence type="ECO:0000313" key="1">
    <source>
        <dbReference type="EMBL" id="EGW23394.1"/>
    </source>
</evidence>
<protein>
    <submittedName>
        <fullName evidence="1">Uncharacterized protein</fullName>
    </submittedName>
</protein>
<organism evidence="1 2">
    <name type="scientific">Methylobacter tundripaludum (strain ATCC BAA-1195 / DSM 17260 / SV96)</name>
    <dbReference type="NCBI Taxonomy" id="697282"/>
    <lineage>
        <taxon>Bacteria</taxon>
        <taxon>Pseudomonadati</taxon>
        <taxon>Pseudomonadota</taxon>
        <taxon>Gammaproteobacteria</taxon>
        <taxon>Methylococcales</taxon>
        <taxon>Methylococcaceae</taxon>
        <taxon>Methylobacter</taxon>
    </lineage>
</organism>